<protein>
    <submittedName>
        <fullName evidence="1">Uncharacterized protein</fullName>
    </submittedName>
</protein>
<comment type="caution">
    <text evidence="1">The sequence shown here is derived from an EMBL/GenBank/DDBJ whole genome shotgun (WGS) entry which is preliminary data.</text>
</comment>
<dbReference type="AlphaFoldDB" id="A0ABD1YXK3"/>
<keyword evidence="2" id="KW-1185">Reference proteome</keyword>
<sequence length="141" mass="15328">MDTTIESLRQLHPSALQDLPPFVDDYHPDSDLLLDWDIFITALAKSPRLSSGGPSAMVFELLQDCFTPEDLTSGFDLLFQLCSHIACGHLSSPVARILGVSRLLALEKDSGGASDRSRRDIVSSGGMFHISPVLRCVCSPL</sequence>
<dbReference type="EMBL" id="JBHFFA010000003">
    <property type="protein sequence ID" value="KAL2635507.1"/>
    <property type="molecule type" value="Genomic_DNA"/>
</dbReference>
<gene>
    <name evidence="1" type="ORF">R1flu_006986</name>
</gene>
<accession>A0ABD1YXK3</accession>
<reference evidence="1 2" key="1">
    <citation type="submission" date="2024-09" db="EMBL/GenBank/DDBJ databases">
        <title>Chromosome-scale assembly of Riccia fluitans.</title>
        <authorList>
            <person name="Paukszto L."/>
            <person name="Sawicki J."/>
            <person name="Karawczyk K."/>
            <person name="Piernik-Szablinska J."/>
            <person name="Szczecinska M."/>
            <person name="Mazdziarz M."/>
        </authorList>
    </citation>
    <scope>NUCLEOTIDE SEQUENCE [LARGE SCALE GENOMIC DNA]</scope>
    <source>
        <strain evidence="1">Rf_01</strain>
        <tissue evidence="1">Aerial parts of the thallus</tissue>
    </source>
</reference>
<organism evidence="1 2">
    <name type="scientific">Riccia fluitans</name>
    <dbReference type="NCBI Taxonomy" id="41844"/>
    <lineage>
        <taxon>Eukaryota</taxon>
        <taxon>Viridiplantae</taxon>
        <taxon>Streptophyta</taxon>
        <taxon>Embryophyta</taxon>
        <taxon>Marchantiophyta</taxon>
        <taxon>Marchantiopsida</taxon>
        <taxon>Marchantiidae</taxon>
        <taxon>Marchantiales</taxon>
        <taxon>Ricciaceae</taxon>
        <taxon>Riccia</taxon>
    </lineage>
</organism>
<proteinExistence type="predicted"/>
<evidence type="ECO:0000313" key="1">
    <source>
        <dbReference type="EMBL" id="KAL2635507.1"/>
    </source>
</evidence>
<dbReference type="Proteomes" id="UP001605036">
    <property type="component" value="Unassembled WGS sequence"/>
</dbReference>
<name>A0ABD1YXK3_9MARC</name>
<evidence type="ECO:0000313" key="2">
    <source>
        <dbReference type="Proteomes" id="UP001605036"/>
    </source>
</evidence>